<dbReference type="PANTHER" id="PTHR43677:SF4">
    <property type="entry name" value="QUINONE OXIDOREDUCTASE-LIKE PROTEIN 2"/>
    <property type="match status" value="1"/>
</dbReference>
<evidence type="ECO:0000259" key="1">
    <source>
        <dbReference type="SMART" id="SM00829"/>
    </source>
</evidence>
<dbReference type="CDD" id="cd08268">
    <property type="entry name" value="MDR2"/>
    <property type="match status" value="1"/>
</dbReference>
<dbReference type="RefSeq" id="WP_108109175.1">
    <property type="nucleotide sequence ID" value="NZ_QASN01000022.1"/>
</dbReference>
<dbReference type="EMBL" id="QASN01000022">
    <property type="protein sequence ID" value="PTU72718.1"/>
    <property type="molecule type" value="Genomic_DNA"/>
</dbReference>
<dbReference type="AlphaFoldDB" id="A0A2T5P4Q4"/>
<dbReference type="SUPFAM" id="SSF51735">
    <property type="entry name" value="NAD(P)-binding Rossmann-fold domains"/>
    <property type="match status" value="1"/>
</dbReference>
<keyword evidence="3" id="KW-1185">Reference proteome</keyword>
<comment type="caution">
    <text evidence="2">The sequence shown here is derived from an EMBL/GenBank/DDBJ whole genome shotgun (WGS) entry which is preliminary data.</text>
</comment>
<evidence type="ECO:0000313" key="3">
    <source>
        <dbReference type="Proteomes" id="UP000244064"/>
    </source>
</evidence>
<dbReference type="Gene3D" id="3.90.180.10">
    <property type="entry name" value="Medium-chain alcohol dehydrogenases, catalytic domain"/>
    <property type="match status" value="1"/>
</dbReference>
<dbReference type="InterPro" id="IPR020843">
    <property type="entry name" value="ER"/>
</dbReference>
<dbReference type="GO" id="GO:0016491">
    <property type="term" value="F:oxidoreductase activity"/>
    <property type="evidence" value="ECO:0007669"/>
    <property type="project" value="InterPro"/>
</dbReference>
<dbReference type="InterPro" id="IPR013154">
    <property type="entry name" value="ADH-like_N"/>
</dbReference>
<dbReference type="Pfam" id="PF00107">
    <property type="entry name" value="ADH_zinc_N"/>
    <property type="match status" value="1"/>
</dbReference>
<accession>A0A2T5P4Q4</accession>
<proteinExistence type="predicted"/>
<reference evidence="2 3" key="1">
    <citation type="submission" date="2018-04" db="EMBL/GenBank/DDBJ databases">
        <title>Pseudomonas sp. nov., isolated from mangrove soil.</title>
        <authorList>
            <person name="Chen C."/>
        </authorList>
    </citation>
    <scope>NUCLEOTIDE SEQUENCE [LARGE SCALE GENOMIC DNA]</scope>
    <source>
        <strain evidence="2 3">TC-11</strain>
    </source>
</reference>
<protein>
    <submittedName>
        <fullName evidence="2">Alcohol dehydrogenase</fullName>
    </submittedName>
</protein>
<dbReference type="Proteomes" id="UP000244064">
    <property type="component" value="Unassembled WGS sequence"/>
</dbReference>
<gene>
    <name evidence="2" type="ORF">DBO85_18345</name>
</gene>
<dbReference type="InterPro" id="IPR013149">
    <property type="entry name" value="ADH-like_C"/>
</dbReference>
<dbReference type="InterPro" id="IPR051397">
    <property type="entry name" value="Zn-ADH-like_protein"/>
</dbReference>
<evidence type="ECO:0000313" key="2">
    <source>
        <dbReference type="EMBL" id="PTU72718.1"/>
    </source>
</evidence>
<dbReference type="SUPFAM" id="SSF50129">
    <property type="entry name" value="GroES-like"/>
    <property type="match status" value="1"/>
</dbReference>
<dbReference type="InterPro" id="IPR011032">
    <property type="entry name" value="GroES-like_sf"/>
</dbReference>
<dbReference type="InterPro" id="IPR036291">
    <property type="entry name" value="NAD(P)-bd_dom_sf"/>
</dbReference>
<dbReference type="Gene3D" id="3.40.50.720">
    <property type="entry name" value="NAD(P)-binding Rossmann-like Domain"/>
    <property type="match status" value="1"/>
</dbReference>
<dbReference type="PANTHER" id="PTHR43677">
    <property type="entry name" value="SHORT-CHAIN DEHYDROGENASE/REDUCTASE"/>
    <property type="match status" value="1"/>
</dbReference>
<sequence length="345" mass="36729">MSRVIRFHQFGDASVLRLEELPTPQPGPGEVLVRTQALGVSWYDVLWRQSLVPDQLPQLPCGVGSELAGVVEAVGPGVSGFEPGMAVASFPTFSPNQYPTWGDYVLRPASALIAYPSVLTPEQAAIHYCSYMLAYFALVELAQLQPGQRVLITEAANCLAPQVLQMAKALGAQVVAATSIGDSAPFLRELGADHIIDTETQDLVLEVERITGGQGVEIVLDQCAGPQMKLLGDVAAARGKLIIYGVHGGNDATFPACAAFKKHLQIHRHCVLDFTGQPELGLERNAAAVDAALARINQLTEAGLLKAPIARTFAFEDFVAANLYMETCPAGGRVVMRVGVDGVEG</sequence>
<name>A0A2T5P4Q4_9PSED</name>
<organism evidence="2 3">
    <name type="scientific">Pseudomonas mangrovi</name>
    <dbReference type="NCBI Taxonomy" id="2161748"/>
    <lineage>
        <taxon>Bacteria</taxon>
        <taxon>Pseudomonadati</taxon>
        <taxon>Pseudomonadota</taxon>
        <taxon>Gammaproteobacteria</taxon>
        <taxon>Pseudomonadales</taxon>
        <taxon>Pseudomonadaceae</taxon>
        <taxon>Pseudomonas</taxon>
    </lineage>
</organism>
<dbReference type="OrthoDB" id="9805883at2"/>
<dbReference type="Pfam" id="PF08240">
    <property type="entry name" value="ADH_N"/>
    <property type="match status" value="1"/>
</dbReference>
<feature type="domain" description="Enoyl reductase (ER)" evidence="1">
    <location>
        <begin position="11"/>
        <end position="336"/>
    </location>
</feature>
<dbReference type="SMART" id="SM00829">
    <property type="entry name" value="PKS_ER"/>
    <property type="match status" value="1"/>
</dbReference>